<evidence type="ECO:0000313" key="3">
    <source>
        <dbReference type="EMBL" id="MBA4603664.1"/>
    </source>
</evidence>
<dbReference type="AlphaFoldDB" id="A0A7W2AS43"/>
<accession>A0A7W2AS43</accession>
<reference evidence="3 4" key="1">
    <citation type="submission" date="2020-07" db="EMBL/GenBank/DDBJ databases">
        <title>Thermoactinomyces phylogeny.</title>
        <authorList>
            <person name="Dunlap C."/>
        </authorList>
    </citation>
    <scope>NUCLEOTIDE SEQUENCE [LARGE SCALE GENOMIC DNA]</scope>
    <source>
        <strain evidence="3 4">AMNI-1</strain>
    </source>
</reference>
<protein>
    <submittedName>
        <fullName evidence="3">Type III-B CRISPR module RAMP protein Cmr4</fullName>
    </submittedName>
</protein>
<gene>
    <name evidence="3" type="primary">cmr4</name>
    <name evidence="3" type="ORF">H2C83_15460</name>
</gene>
<evidence type="ECO:0000256" key="1">
    <source>
        <dbReference type="ARBA" id="ARBA00023118"/>
    </source>
</evidence>
<dbReference type="NCBIfam" id="TIGR02580">
    <property type="entry name" value="cas_RAMP_Cmr4"/>
    <property type="match status" value="1"/>
</dbReference>
<keyword evidence="4" id="KW-1185">Reference proteome</keyword>
<dbReference type="PANTHER" id="PTHR36700">
    <property type="entry name" value="CRISPR SYSTEM CMR SUBUNIT CMR4"/>
    <property type="match status" value="1"/>
</dbReference>
<dbReference type="Proteomes" id="UP000538292">
    <property type="component" value="Unassembled WGS sequence"/>
</dbReference>
<comment type="caution">
    <text evidence="3">The sequence shown here is derived from an EMBL/GenBank/DDBJ whole genome shotgun (WGS) entry which is preliminary data.</text>
</comment>
<dbReference type="Pfam" id="PF03787">
    <property type="entry name" value="RAMPs"/>
    <property type="match status" value="1"/>
</dbReference>
<evidence type="ECO:0000313" key="4">
    <source>
        <dbReference type="Proteomes" id="UP000538292"/>
    </source>
</evidence>
<dbReference type="GO" id="GO:0051607">
    <property type="term" value="P:defense response to virus"/>
    <property type="evidence" value="ECO:0007669"/>
    <property type="project" value="UniProtKB-KW"/>
</dbReference>
<dbReference type="InterPro" id="IPR005537">
    <property type="entry name" value="RAMP_III_fam"/>
</dbReference>
<sequence length="282" mass="32178">MKGYMMGMLAETHIHPGAGQVYGVIDLPVAREQTTDYPMIPGSGLKGALRDKYKEEGVKDVEYLFGKEDQAGVFGVTDARLLLLPVRSFTGHYRWVTCPYLIKRLYRDLHLIGYADRNRLSLPLEFPGLSEEKMITATQAKDGPIFLEEFTFEVVPDRERIEQLAAFTGLLIHHDCLKEELPERLSIITDEEFAHFARYALPVNFRNELENDTKKSKSLWQEEVIPPDTLFYTLFIARLGKDEDLKRVLAYLNKNVYLQVGGNETVGQGWMVTRVVGVDSDE</sequence>
<dbReference type="EMBL" id="JACEOL010000065">
    <property type="protein sequence ID" value="MBA4603664.1"/>
    <property type="molecule type" value="Genomic_DNA"/>
</dbReference>
<dbReference type="RefSeq" id="WP_181742139.1">
    <property type="nucleotide sequence ID" value="NZ_JACEOL010000065.1"/>
</dbReference>
<name>A0A7W2AS43_9BACL</name>
<keyword evidence="1" id="KW-0051">Antiviral defense</keyword>
<evidence type="ECO:0000259" key="2">
    <source>
        <dbReference type="Pfam" id="PF03787"/>
    </source>
</evidence>
<dbReference type="PANTHER" id="PTHR36700:SF1">
    <property type="entry name" value="CRISPR SYSTEM CMR SUBUNIT CMR4"/>
    <property type="match status" value="1"/>
</dbReference>
<feature type="domain" description="CRISPR type III-associated protein" evidence="2">
    <location>
        <begin position="11"/>
        <end position="271"/>
    </location>
</feature>
<organism evidence="3 4">
    <name type="scientific">Thermoactinomyces mirandus</name>
    <dbReference type="NCBI Taxonomy" id="2756294"/>
    <lineage>
        <taxon>Bacteria</taxon>
        <taxon>Bacillati</taxon>
        <taxon>Bacillota</taxon>
        <taxon>Bacilli</taxon>
        <taxon>Bacillales</taxon>
        <taxon>Thermoactinomycetaceae</taxon>
        <taxon>Thermoactinomyces</taxon>
    </lineage>
</organism>
<proteinExistence type="predicted"/>
<dbReference type="InterPro" id="IPR013410">
    <property type="entry name" value="CRISPR-assoc_RAMP_Cmr4"/>
</dbReference>